<dbReference type="Gene3D" id="3.60.15.10">
    <property type="entry name" value="Ribonuclease Z/Hydroxyacylglutathione hydrolase-like"/>
    <property type="match status" value="1"/>
</dbReference>
<sequence length="425" mass="46989">MKLFQHLLSCFFLLIVSAGAALAQSDTTSLIWKEGYLDIHHINTGRGVSTFFALPDGTTMLVDAGDMDDSVSVKSLPLTVTPPYPDNSKTAGQWIADYIRQVTPQNKKIVLDYAVITHFHSDHFGLITPRTKTAPGGNYKLTGMTEVGTLIPIKKIIDRNYPGYNFPTDLREAYKGESSIFLNLQQFINDQQKNGLTAEGLKVGSVSQIVLKNNTGKYSDFKVRGVKTNGTIWTGISDNTFEYFPADSVLDAKGKFNENPLSLAIKLSYGKFDYFTGGDNTGLQGFGLPTWFDTETPMAKAVGKVEVTTLNHHGNRDATNENFLGSLQPKAVIEQTWCSDHPGQEVMHRLLSNHIYKGEKNIFATNIQEVTKATLGFWFTRGYKSMFGHVIVRVLPGGNQFYILIAETVNSKVTIKGVFGPFASE</sequence>
<dbReference type="EMBL" id="JAJTTC010000004">
    <property type="protein sequence ID" value="MCF0063205.1"/>
    <property type="molecule type" value="Genomic_DNA"/>
</dbReference>
<evidence type="ECO:0000313" key="2">
    <source>
        <dbReference type="EMBL" id="MCF0063205.1"/>
    </source>
</evidence>
<dbReference type="AlphaFoldDB" id="A0A9X1TG15"/>
<dbReference type="SUPFAM" id="SSF56281">
    <property type="entry name" value="Metallo-hydrolase/oxidoreductase"/>
    <property type="match status" value="1"/>
</dbReference>
<dbReference type="PANTHER" id="PTHR30619">
    <property type="entry name" value="DNA INTERNALIZATION/COMPETENCE PROTEIN COMEC/REC2"/>
    <property type="match status" value="1"/>
</dbReference>
<reference evidence="2" key="1">
    <citation type="submission" date="2021-12" db="EMBL/GenBank/DDBJ databases">
        <title>Novel species in genus Dyadobacter.</title>
        <authorList>
            <person name="Ma C."/>
        </authorList>
    </citation>
    <scope>NUCLEOTIDE SEQUENCE</scope>
    <source>
        <strain evidence="2">LJ419</strain>
    </source>
</reference>
<organism evidence="2 3">
    <name type="scientific">Dyadobacter chenwenxiniae</name>
    <dbReference type="NCBI Taxonomy" id="2906456"/>
    <lineage>
        <taxon>Bacteria</taxon>
        <taxon>Pseudomonadati</taxon>
        <taxon>Bacteroidota</taxon>
        <taxon>Cytophagia</taxon>
        <taxon>Cytophagales</taxon>
        <taxon>Spirosomataceae</taxon>
        <taxon>Dyadobacter</taxon>
    </lineage>
</organism>
<feature type="chain" id="PRO_5040867638" description="Metal-dependent hydrolase, beta-lactamase superfamily II" evidence="1">
    <location>
        <begin position="24"/>
        <end position="425"/>
    </location>
</feature>
<dbReference type="InterPro" id="IPR036866">
    <property type="entry name" value="RibonucZ/Hydroxyglut_hydro"/>
</dbReference>
<keyword evidence="3" id="KW-1185">Reference proteome</keyword>
<accession>A0A9X1TG15</accession>
<name>A0A9X1TG15_9BACT</name>
<evidence type="ECO:0000256" key="1">
    <source>
        <dbReference type="SAM" id="SignalP"/>
    </source>
</evidence>
<dbReference type="Proteomes" id="UP001139000">
    <property type="component" value="Unassembled WGS sequence"/>
</dbReference>
<evidence type="ECO:0000313" key="3">
    <source>
        <dbReference type="Proteomes" id="UP001139000"/>
    </source>
</evidence>
<protein>
    <recommendedName>
        <fullName evidence="4">Metal-dependent hydrolase, beta-lactamase superfamily II</fullName>
    </recommendedName>
</protein>
<feature type="signal peptide" evidence="1">
    <location>
        <begin position="1"/>
        <end position="23"/>
    </location>
</feature>
<keyword evidence="1" id="KW-0732">Signal</keyword>
<dbReference type="InterPro" id="IPR052159">
    <property type="entry name" value="Competence_DNA_uptake"/>
</dbReference>
<comment type="caution">
    <text evidence="2">The sequence shown here is derived from an EMBL/GenBank/DDBJ whole genome shotgun (WGS) entry which is preliminary data.</text>
</comment>
<proteinExistence type="predicted"/>
<dbReference type="PANTHER" id="PTHR30619:SF1">
    <property type="entry name" value="RECOMBINATION PROTEIN 2"/>
    <property type="match status" value="1"/>
</dbReference>
<evidence type="ECO:0008006" key="4">
    <source>
        <dbReference type="Google" id="ProtNLM"/>
    </source>
</evidence>
<gene>
    <name evidence="2" type="ORF">LXM26_16975</name>
</gene>
<dbReference type="RefSeq" id="WP_234656225.1">
    <property type="nucleotide sequence ID" value="NZ_CP094997.1"/>
</dbReference>